<feature type="transmembrane region" description="Helical" evidence="8">
    <location>
        <begin position="203"/>
        <end position="224"/>
    </location>
</feature>
<feature type="transmembrane region" description="Helical" evidence="8">
    <location>
        <begin position="308"/>
        <end position="327"/>
    </location>
</feature>
<dbReference type="PANTHER" id="PTHR23501:SF197">
    <property type="entry name" value="COMD"/>
    <property type="match status" value="1"/>
</dbReference>
<keyword evidence="5 8" id="KW-0812">Transmembrane</keyword>
<dbReference type="AlphaFoldDB" id="A0A318K2Y5"/>
<evidence type="ECO:0000259" key="9">
    <source>
        <dbReference type="PROSITE" id="PS50850"/>
    </source>
</evidence>
<comment type="subcellular location">
    <subcellularLocation>
        <location evidence="1">Cell membrane</location>
        <topology evidence="1">Multi-pass membrane protein</topology>
    </subcellularLocation>
</comment>
<dbReference type="GO" id="GO:0005886">
    <property type="term" value="C:plasma membrane"/>
    <property type="evidence" value="ECO:0007669"/>
    <property type="project" value="UniProtKB-SubCell"/>
</dbReference>
<evidence type="ECO:0000256" key="1">
    <source>
        <dbReference type="ARBA" id="ARBA00004651"/>
    </source>
</evidence>
<feature type="transmembrane region" description="Helical" evidence="8">
    <location>
        <begin position="108"/>
        <end position="129"/>
    </location>
</feature>
<keyword evidence="4" id="KW-1003">Cell membrane</keyword>
<keyword evidence="7 8" id="KW-0472">Membrane</keyword>
<evidence type="ECO:0000256" key="2">
    <source>
        <dbReference type="ARBA" id="ARBA00007520"/>
    </source>
</evidence>
<evidence type="ECO:0000256" key="5">
    <source>
        <dbReference type="ARBA" id="ARBA00022692"/>
    </source>
</evidence>
<dbReference type="PRINTS" id="PR01036">
    <property type="entry name" value="TCRTETB"/>
</dbReference>
<evidence type="ECO:0000313" key="10">
    <source>
        <dbReference type="EMBL" id="PXX56273.1"/>
    </source>
</evidence>
<proteinExistence type="inferred from homology"/>
<dbReference type="EMBL" id="QJKF01000020">
    <property type="protein sequence ID" value="PXX56273.1"/>
    <property type="molecule type" value="Genomic_DNA"/>
</dbReference>
<evidence type="ECO:0000256" key="6">
    <source>
        <dbReference type="ARBA" id="ARBA00022989"/>
    </source>
</evidence>
<feature type="domain" description="Major facilitator superfamily (MFS) profile" evidence="9">
    <location>
        <begin position="18"/>
        <end position="500"/>
    </location>
</feature>
<dbReference type="Proteomes" id="UP000247569">
    <property type="component" value="Unassembled WGS sequence"/>
</dbReference>
<dbReference type="FunFam" id="1.20.1720.10:FF:000004">
    <property type="entry name" value="EmrB/QacA family drug resistance transporter"/>
    <property type="match status" value="1"/>
</dbReference>
<sequence length="507" mass="53208">MRRRERLRPSWDPQVAVLFSCMTLAMFVAAMDQTVVETALPSIVAELGGLTELPWVTTAYMFGICVSVPLHGKLGDLYGRKRLFLIALGVFLVGSMLCGLAQSMPQLVVFRLLQGVGAGGIIVNSWAVIGTVVPPAIQGRYQGIVQSAYALASVSGPVVGGVLSETLNWRWVFYVNIPLGAFALVVVAAKLRVPDQDQRPPVIDWWGAVLVSGAVSSLILLVTVGGTRYPWTSVPVLSSIAATVILAIGAVYIERRADEPLVPPHLFGDPVIRVSILLAFVLGFSTQGIATFMPLFQQTVDGVSPAISGWRMTPFLISWAVTSALCGRAISRTGRYRRFPVLGTVLLAVATFSLSVLNPGLPYVVQGAVLAVAGTGLAMLSSVVQLAALNAAKPADTGVAVSTGAFSRTVGQALGVAVFGAVFSTVLTWTLLRTPATDPLSAPAHSGTGISREQIDALPPGSRDTLLDGIGTALHGVFLAAAVVAVIGVVIALRLREIPLRQDNGSG</sequence>
<feature type="transmembrane region" description="Helical" evidence="8">
    <location>
        <begin position="54"/>
        <end position="71"/>
    </location>
</feature>
<feature type="transmembrane region" description="Helical" evidence="8">
    <location>
        <begin position="274"/>
        <end position="296"/>
    </location>
</feature>
<evidence type="ECO:0000313" key="11">
    <source>
        <dbReference type="Proteomes" id="UP000247569"/>
    </source>
</evidence>
<dbReference type="InterPro" id="IPR020846">
    <property type="entry name" value="MFS_dom"/>
</dbReference>
<name>A0A318K2Y5_9NOCA</name>
<feature type="transmembrane region" description="Helical" evidence="8">
    <location>
        <begin position="363"/>
        <end position="389"/>
    </location>
</feature>
<dbReference type="InterPro" id="IPR036259">
    <property type="entry name" value="MFS_trans_sf"/>
</dbReference>
<feature type="transmembrane region" description="Helical" evidence="8">
    <location>
        <begin position="410"/>
        <end position="432"/>
    </location>
</feature>
<dbReference type="CDD" id="cd17502">
    <property type="entry name" value="MFS_Azr1_MDR_like"/>
    <property type="match status" value="1"/>
</dbReference>
<dbReference type="SUPFAM" id="SSF103473">
    <property type="entry name" value="MFS general substrate transporter"/>
    <property type="match status" value="1"/>
</dbReference>
<comment type="similarity">
    <text evidence="2">Belongs to the major facilitator superfamily. TCR/Tet family.</text>
</comment>
<dbReference type="InterPro" id="IPR011701">
    <property type="entry name" value="MFS"/>
</dbReference>
<dbReference type="RefSeq" id="WP_157195650.1">
    <property type="nucleotide sequence ID" value="NZ_QJKF01000020.1"/>
</dbReference>
<accession>A0A318K2Y5</accession>
<keyword evidence="3" id="KW-0813">Transport</keyword>
<reference evidence="10 11" key="1">
    <citation type="submission" date="2018-05" db="EMBL/GenBank/DDBJ databases">
        <title>Genomic Encyclopedia of Type Strains, Phase IV (KMG-IV): sequencing the most valuable type-strain genomes for metagenomic binning, comparative biology and taxonomic classification.</title>
        <authorList>
            <person name="Goeker M."/>
        </authorList>
    </citation>
    <scope>NUCLEOTIDE SEQUENCE [LARGE SCALE GENOMIC DNA]</scope>
    <source>
        <strain evidence="10 11">DSM 44704</strain>
    </source>
</reference>
<gene>
    <name evidence="10" type="ORF">DFR70_12014</name>
</gene>
<feature type="transmembrane region" description="Helical" evidence="8">
    <location>
        <begin position="236"/>
        <end position="253"/>
    </location>
</feature>
<dbReference type="Gene3D" id="1.20.1720.10">
    <property type="entry name" value="Multidrug resistance protein D"/>
    <property type="match status" value="1"/>
</dbReference>
<dbReference type="Pfam" id="PF07690">
    <property type="entry name" value="MFS_1"/>
    <property type="match status" value="1"/>
</dbReference>
<feature type="transmembrane region" description="Helical" evidence="8">
    <location>
        <begin position="83"/>
        <end position="102"/>
    </location>
</feature>
<dbReference type="GO" id="GO:0022857">
    <property type="term" value="F:transmembrane transporter activity"/>
    <property type="evidence" value="ECO:0007669"/>
    <property type="project" value="InterPro"/>
</dbReference>
<feature type="transmembrane region" description="Helical" evidence="8">
    <location>
        <begin position="171"/>
        <end position="191"/>
    </location>
</feature>
<dbReference type="PROSITE" id="PS50850">
    <property type="entry name" value="MFS"/>
    <property type="match status" value="1"/>
</dbReference>
<dbReference type="PANTHER" id="PTHR23501">
    <property type="entry name" value="MAJOR FACILITATOR SUPERFAMILY"/>
    <property type="match status" value="1"/>
</dbReference>
<keyword evidence="6 8" id="KW-1133">Transmembrane helix</keyword>
<evidence type="ECO:0000256" key="7">
    <source>
        <dbReference type="ARBA" id="ARBA00023136"/>
    </source>
</evidence>
<feature type="transmembrane region" description="Helical" evidence="8">
    <location>
        <begin position="141"/>
        <end position="159"/>
    </location>
</feature>
<feature type="transmembrane region" description="Helical" evidence="8">
    <location>
        <begin position="339"/>
        <end position="357"/>
    </location>
</feature>
<feature type="transmembrane region" description="Helical" evidence="8">
    <location>
        <begin position="473"/>
        <end position="493"/>
    </location>
</feature>
<evidence type="ECO:0000256" key="4">
    <source>
        <dbReference type="ARBA" id="ARBA00022475"/>
    </source>
</evidence>
<evidence type="ECO:0000256" key="8">
    <source>
        <dbReference type="SAM" id="Phobius"/>
    </source>
</evidence>
<organism evidence="10 11">
    <name type="scientific">Nocardia tenerifensis</name>
    <dbReference type="NCBI Taxonomy" id="228006"/>
    <lineage>
        <taxon>Bacteria</taxon>
        <taxon>Bacillati</taxon>
        <taxon>Actinomycetota</taxon>
        <taxon>Actinomycetes</taxon>
        <taxon>Mycobacteriales</taxon>
        <taxon>Nocardiaceae</taxon>
        <taxon>Nocardia</taxon>
    </lineage>
</organism>
<protein>
    <submittedName>
        <fullName evidence="10">EmrB/QacA subfamily drug resistance transporter</fullName>
    </submittedName>
</protein>
<evidence type="ECO:0000256" key="3">
    <source>
        <dbReference type="ARBA" id="ARBA00022448"/>
    </source>
</evidence>
<keyword evidence="11" id="KW-1185">Reference proteome</keyword>
<dbReference type="Gene3D" id="1.20.1250.20">
    <property type="entry name" value="MFS general substrate transporter like domains"/>
    <property type="match status" value="1"/>
</dbReference>
<comment type="caution">
    <text evidence="10">The sequence shown here is derived from an EMBL/GenBank/DDBJ whole genome shotgun (WGS) entry which is preliminary data.</text>
</comment>